<feature type="region of interest" description="Disordered" evidence="10">
    <location>
        <begin position="534"/>
        <end position="569"/>
    </location>
</feature>
<feature type="DNA-binding region" description="Homeobox" evidence="8">
    <location>
        <begin position="421"/>
        <end position="483"/>
    </location>
</feature>
<comment type="similarity">
    <text evidence="2">Belongs to the TALE/BELL homeobox family.</text>
</comment>
<dbReference type="FunFam" id="1.10.10.60:FF:000117">
    <property type="entry name" value="BEL1-like homeodomain protein 9"/>
    <property type="match status" value="1"/>
</dbReference>
<dbReference type="InterPro" id="IPR050224">
    <property type="entry name" value="TALE_homeobox"/>
</dbReference>
<dbReference type="PROSITE" id="PS50071">
    <property type="entry name" value="HOMEOBOX_2"/>
    <property type="match status" value="1"/>
</dbReference>
<keyword evidence="9" id="KW-0175">Coiled coil</keyword>
<dbReference type="Gene3D" id="1.10.10.60">
    <property type="entry name" value="Homeodomain-like"/>
    <property type="match status" value="1"/>
</dbReference>
<dbReference type="InterPro" id="IPR008422">
    <property type="entry name" value="KN_HD"/>
</dbReference>
<evidence type="ECO:0000256" key="2">
    <source>
        <dbReference type="ARBA" id="ARBA00006454"/>
    </source>
</evidence>
<evidence type="ECO:0000256" key="6">
    <source>
        <dbReference type="ARBA" id="ARBA00023163"/>
    </source>
</evidence>
<dbReference type="CDD" id="cd00086">
    <property type="entry name" value="homeodomain"/>
    <property type="match status" value="1"/>
</dbReference>
<organism evidence="12">
    <name type="scientific">Rhizophora mucronata</name>
    <name type="common">Asiatic mangrove</name>
    <dbReference type="NCBI Taxonomy" id="61149"/>
    <lineage>
        <taxon>Eukaryota</taxon>
        <taxon>Viridiplantae</taxon>
        <taxon>Streptophyta</taxon>
        <taxon>Embryophyta</taxon>
        <taxon>Tracheophyta</taxon>
        <taxon>Spermatophyta</taxon>
        <taxon>Magnoliopsida</taxon>
        <taxon>eudicotyledons</taxon>
        <taxon>Gunneridae</taxon>
        <taxon>Pentapetalae</taxon>
        <taxon>rosids</taxon>
        <taxon>fabids</taxon>
        <taxon>Malpighiales</taxon>
        <taxon>Rhizophoraceae</taxon>
        <taxon>Rhizophora</taxon>
    </lineage>
</organism>
<evidence type="ECO:0000256" key="4">
    <source>
        <dbReference type="ARBA" id="ARBA00023125"/>
    </source>
</evidence>
<dbReference type="Pfam" id="PF07526">
    <property type="entry name" value="POX"/>
    <property type="match status" value="1"/>
</dbReference>
<keyword evidence="7 8" id="KW-0539">Nucleus</keyword>
<feature type="compositionally biased region" description="Basic and acidic residues" evidence="10">
    <location>
        <begin position="490"/>
        <end position="514"/>
    </location>
</feature>
<dbReference type="InterPro" id="IPR001356">
    <property type="entry name" value="HD"/>
</dbReference>
<name>A0A2P2JMU4_RHIMU</name>
<dbReference type="SMART" id="SM00389">
    <property type="entry name" value="HOX"/>
    <property type="match status" value="1"/>
</dbReference>
<feature type="coiled-coil region" evidence="9">
    <location>
        <begin position="305"/>
        <end position="332"/>
    </location>
</feature>
<evidence type="ECO:0000256" key="3">
    <source>
        <dbReference type="ARBA" id="ARBA00023015"/>
    </source>
</evidence>
<sequence>METYFHGSSEIQAAAAAAGAAPADGIQTLLLMNPNYLSSYSDPTHHHQPQPPNMLFFNPTTTTTTAAAGNCSLNTANLPPAPPPSSHYHNHLVGIPLSGHGSNITLTANQETHNRPSSSHGVLPAGFQYNLWGTTDHNSVVTVAATSESGGAHDVVPSHIAFRRPPIMVSPARQGLSLSLSSQQVQVPAPFRPTSNEHEIQAMTISSTDDVRIAGNSPSSVSAVSNGGVSGMQSVSLGSKYLRAAQELLDEVVNVGNAIRNDFTDGAKEKMKMNKETIIGEGSSGGGPRGESSANGGAELNTTQKQELQMKKAKLINILDEVEQRYRQYHHQMQIVVSSFEQAAGSGAAKSYTSLALQTISKQFRCLKDAISAQIRATSKSLGEEDSLGVKVEGSSRLRYVDHQLHQQRALQELGMIQHHAWRPQRGLPERAVSVLRAWLFEHFLHPYPKDSDKHMLAKQTGLTRSQVSNWFINARVRLWKPMVEEMYTEEMKNQEKKGSDQENTSKNENKEAGSKSVAGIKSKTMQMDQLKAIQSKQDNPTNQNASTTEFSNSTNSISPIGGSIRTQSGFSHIRPSELEGFAQRSLKKQRSTSDMQNSTSSILSVDMDMKHGETNGEISVNLGRLTKDPYSLISSNTTNHGGGGFGAYAMGDPSRFNPEQLTPRFSSGNGAVSLTLGLPHCENVSLSGAQQSYLPNQNTQLGRRLPDIAGTSGEPEFCGINVSQNSHTSTGFENIDNQNRNRNKLSFQLPQISLTKRGLSTHSC</sequence>
<keyword evidence="5 8" id="KW-0371">Homeobox</keyword>
<evidence type="ECO:0000313" key="12">
    <source>
        <dbReference type="EMBL" id="MBW94779.1"/>
    </source>
</evidence>
<evidence type="ECO:0000256" key="5">
    <source>
        <dbReference type="ARBA" id="ARBA00023155"/>
    </source>
</evidence>
<evidence type="ECO:0000259" key="11">
    <source>
        <dbReference type="PROSITE" id="PS50071"/>
    </source>
</evidence>
<dbReference type="InterPro" id="IPR009057">
    <property type="entry name" value="Homeodomain-like_sf"/>
</dbReference>
<evidence type="ECO:0000256" key="7">
    <source>
        <dbReference type="ARBA" id="ARBA00023242"/>
    </source>
</evidence>
<feature type="domain" description="Homeobox" evidence="11">
    <location>
        <begin position="419"/>
        <end position="482"/>
    </location>
</feature>
<evidence type="ECO:0000256" key="10">
    <source>
        <dbReference type="SAM" id="MobiDB-lite"/>
    </source>
</evidence>
<dbReference type="PANTHER" id="PTHR11850">
    <property type="entry name" value="HOMEOBOX PROTEIN TRANSCRIPTION FACTORS"/>
    <property type="match status" value="1"/>
</dbReference>
<feature type="region of interest" description="Disordered" evidence="10">
    <location>
        <begin position="278"/>
        <end position="298"/>
    </location>
</feature>
<keyword evidence="6" id="KW-0804">Transcription</keyword>
<keyword evidence="4 8" id="KW-0238">DNA-binding</keyword>
<dbReference type="GO" id="GO:0003677">
    <property type="term" value="F:DNA binding"/>
    <property type="evidence" value="ECO:0007669"/>
    <property type="project" value="UniProtKB-UniRule"/>
</dbReference>
<feature type="region of interest" description="Disordered" evidence="10">
    <location>
        <begin position="490"/>
        <end position="521"/>
    </location>
</feature>
<dbReference type="Pfam" id="PF05920">
    <property type="entry name" value="Homeobox_KN"/>
    <property type="match status" value="1"/>
</dbReference>
<evidence type="ECO:0000256" key="8">
    <source>
        <dbReference type="PROSITE-ProRule" id="PRU00108"/>
    </source>
</evidence>
<protein>
    <recommendedName>
        <fullName evidence="11">Homeobox domain-containing protein</fullName>
    </recommendedName>
</protein>
<dbReference type="SMART" id="SM00574">
    <property type="entry name" value="POX"/>
    <property type="match status" value="1"/>
</dbReference>
<dbReference type="GO" id="GO:0006355">
    <property type="term" value="P:regulation of DNA-templated transcription"/>
    <property type="evidence" value="ECO:0007669"/>
    <property type="project" value="InterPro"/>
</dbReference>
<dbReference type="EMBL" id="GGEC01014296">
    <property type="protein sequence ID" value="MBW94779.1"/>
    <property type="molecule type" value="Transcribed_RNA"/>
</dbReference>
<accession>A0A2P2JMU4</accession>
<dbReference type="SUPFAM" id="SSF46689">
    <property type="entry name" value="Homeodomain-like"/>
    <property type="match status" value="1"/>
</dbReference>
<dbReference type="InterPro" id="IPR006563">
    <property type="entry name" value="POX_dom"/>
</dbReference>
<dbReference type="AlphaFoldDB" id="A0A2P2JMU4"/>
<proteinExistence type="inferred from homology"/>
<reference evidence="12" key="1">
    <citation type="submission" date="2018-02" db="EMBL/GenBank/DDBJ databases">
        <title>Rhizophora mucronata_Transcriptome.</title>
        <authorList>
            <person name="Meera S.P."/>
            <person name="Sreeshan A."/>
            <person name="Augustine A."/>
        </authorList>
    </citation>
    <scope>NUCLEOTIDE SEQUENCE</scope>
    <source>
        <tissue evidence="12">Leaf</tissue>
    </source>
</reference>
<keyword evidence="3" id="KW-0805">Transcription regulation</keyword>
<evidence type="ECO:0000256" key="1">
    <source>
        <dbReference type="ARBA" id="ARBA00004123"/>
    </source>
</evidence>
<evidence type="ECO:0000256" key="9">
    <source>
        <dbReference type="SAM" id="Coils"/>
    </source>
</evidence>
<comment type="subcellular location">
    <subcellularLocation>
        <location evidence="1 8">Nucleus</location>
    </subcellularLocation>
</comment>
<dbReference type="GO" id="GO:0005634">
    <property type="term" value="C:nucleus"/>
    <property type="evidence" value="ECO:0007669"/>
    <property type="project" value="UniProtKB-SubCell"/>
</dbReference>